<feature type="region of interest" description="Disordered" evidence="1">
    <location>
        <begin position="171"/>
        <end position="195"/>
    </location>
</feature>
<accession>A0ABP0DMA3</accession>
<name>A0ABP0DMA3_9PEZI</name>
<evidence type="ECO:0000313" key="3">
    <source>
        <dbReference type="Proteomes" id="UP001642502"/>
    </source>
</evidence>
<comment type="caution">
    <text evidence="2">The sequence shown here is derived from an EMBL/GenBank/DDBJ whole genome shotgun (WGS) entry which is preliminary data.</text>
</comment>
<feature type="region of interest" description="Disordered" evidence="1">
    <location>
        <begin position="250"/>
        <end position="280"/>
    </location>
</feature>
<organism evidence="2 3">
    <name type="scientific">Sporothrix epigloea</name>
    <dbReference type="NCBI Taxonomy" id="1892477"/>
    <lineage>
        <taxon>Eukaryota</taxon>
        <taxon>Fungi</taxon>
        <taxon>Dikarya</taxon>
        <taxon>Ascomycota</taxon>
        <taxon>Pezizomycotina</taxon>
        <taxon>Sordariomycetes</taxon>
        <taxon>Sordariomycetidae</taxon>
        <taxon>Ophiostomatales</taxon>
        <taxon>Ophiostomataceae</taxon>
        <taxon>Sporothrix</taxon>
    </lineage>
</organism>
<feature type="compositionally biased region" description="Polar residues" evidence="1">
    <location>
        <begin position="172"/>
        <end position="181"/>
    </location>
</feature>
<feature type="compositionally biased region" description="Low complexity" evidence="1">
    <location>
        <begin position="252"/>
        <end position="280"/>
    </location>
</feature>
<reference evidence="2 3" key="1">
    <citation type="submission" date="2024-01" db="EMBL/GenBank/DDBJ databases">
        <authorList>
            <person name="Allen C."/>
            <person name="Tagirdzhanova G."/>
        </authorList>
    </citation>
    <scope>NUCLEOTIDE SEQUENCE [LARGE SCALE GENOMIC DNA]</scope>
    <source>
        <strain evidence="2 3">CBS 119000</strain>
    </source>
</reference>
<proteinExistence type="predicted"/>
<sequence length="293" mass="30779">MGTKHLTEADRLQVRTLFFNTGLPKARICQITGFSLNQVKLAIREKTPKTRSGRPPRRRIGGSGALPVILDAQVTGSDDAVADGTAVADEHRRAGLAVSSSLTVSHLAMAALPETAVRQVDAWSPRLHSHDQQRQQQSQQGISHMKWDTTAGLPPQHHLYYPSWPPPDAAPMSTSSTNLPTANGPCELSSPGSQLLPTPTTTLLRKFPATVGPQGISSPSVALMAEHVQGRSGSISSSAESNARMNEGYEFSSSSSASSATSYSSTPCSQMPSSSSLGGGFSLTSILSSATGS</sequence>
<gene>
    <name evidence="2" type="ORF">SEPCBS119000_003561</name>
</gene>
<dbReference type="EMBL" id="CAWUON010000047">
    <property type="protein sequence ID" value="CAK7269418.1"/>
    <property type="molecule type" value="Genomic_DNA"/>
</dbReference>
<evidence type="ECO:0000256" key="1">
    <source>
        <dbReference type="SAM" id="MobiDB-lite"/>
    </source>
</evidence>
<protein>
    <submittedName>
        <fullName evidence="2">Uncharacterized protein</fullName>
    </submittedName>
</protein>
<dbReference type="Proteomes" id="UP001642502">
    <property type="component" value="Unassembled WGS sequence"/>
</dbReference>
<evidence type="ECO:0000313" key="2">
    <source>
        <dbReference type="EMBL" id="CAK7269418.1"/>
    </source>
</evidence>
<feature type="region of interest" description="Disordered" evidence="1">
    <location>
        <begin position="126"/>
        <end position="151"/>
    </location>
</feature>
<keyword evidence="3" id="KW-1185">Reference proteome</keyword>